<accession>A0A1H2VG74</accession>
<organism evidence="1 2">
    <name type="scientific">Amycolatopsis xylanica</name>
    <dbReference type="NCBI Taxonomy" id="589385"/>
    <lineage>
        <taxon>Bacteria</taxon>
        <taxon>Bacillati</taxon>
        <taxon>Actinomycetota</taxon>
        <taxon>Actinomycetes</taxon>
        <taxon>Pseudonocardiales</taxon>
        <taxon>Pseudonocardiaceae</taxon>
        <taxon>Amycolatopsis</taxon>
    </lineage>
</organism>
<dbReference type="EMBL" id="FNON01000001">
    <property type="protein sequence ID" value="SDW67375.1"/>
    <property type="molecule type" value="Genomic_DNA"/>
</dbReference>
<dbReference type="SUPFAM" id="SSF52540">
    <property type="entry name" value="P-loop containing nucleoside triphosphate hydrolases"/>
    <property type="match status" value="1"/>
</dbReference>
<dbReference type="RefSeq" id="WP_091287509.1">
    <property type="nucleotide sequence ID" value="NZ_FNON01000001.1"/>
</dbReference>
<evidence type="ECO:0000313" key="2">
    <source>
        <dbReference type="Proteomes" id="UP000199515"/>
    </source>
</evidence>
<keyword evidence="2" id="KW-1185">Reference proteome</keyword>
<dbReference type="Gene3D" id="3.40.50.300">
    <property type="entry name" value="P-loop containing nucleotide triphosphate hydrolases"/>
    <property type="match status" value="1"/>
</dbReference>
<dbReference type="Pfam" id="PF13671">
    <property type="entry name" value="AAA_33"/>
    <property type="match status" value="1"/>
</dbReference>
<dbReference type="OrthoDB" id="7837405at2"/>
<proteinExistence type="predicted"/>
<dbReference type="AlphaFoldDB" id="A0A1H2VG74"/>
<gene>
    <name evidence="1" type="ORF">SAMN05421504_1011217</name>
</gene>
<dbReference type="Proteomes" id="UP000199515">
    <property type="component" value="Unassembled WGS sequence"/>
</dbReference>
<sequence>MPRLIHLNGPSGVGKSTIAQLYTDRHAGVLNLDTDQIVSLIGGWQDDFWTALRAGRVLAIAMAETHLRTGHDVVMPQLTTRLEEIEGFEAAAARGGAEYREIVLTVEKPRMLDRFARRIAGEHAARHRHMDEIVTRGGGPILLERIHDHLTAYLGTRPDCRIVPTDGLSPEQTYAEVIRLR</sequence>
<protein>
    <submittedName>
        <fullName evidence="1">Predicted ABC-type ATPase</fullName>
    </submittedName>
</protein>
<dbReference type="STRING" id="589385.SAMN05421504_1011217"/>
<dbReference type="InterPro" id="IPR027417">
    <property type="entry name" value="P-loop_NTPase"/>
</dbReference>
<reference evidence="1 2" key="1">
    <citation type="submission" date="2016-10" db="EMBL/GenBank/DDBJ databases">
        <authorList>
            <person name="de Groot N.N."/>
        </authorList>
    </citation>
    <scope>NUCLEOTIDE SEQUENCE [LARGE SCALE GENOMIC DNA]</scope>
    <source>
        <strain evidence="1 2">CPCC 202699</strain>
    </source>
</reference>
<name>A0A1H2VG74_9PSEU</name>
<evidence type="ECO:0000313" key="1">
    <source>
        <dbReference type="EMBL" id="SDW67375.1"/>
    </source>
</evidence>